<dbReference type="Proteomes" id="UP000482800">
    <property type="component" value="Unassembled WGS sequence"/>
</dbReference>
<dbReference type="RefSeq" id="WP_246274010.1">
    <property type="nucleotide sequence ID" value="NZ_BLPF01000002.1"/>
</dbReference>
<evidence type="ECO:0000256" key="2">
    <source>
        <dbReference type="SAM" id="Phobius"/>
    </source>
</evidence>
<gene>
    <name evidence="3" type="ORF">Phou_068070</name>
</gene>
<feature type="region of interest" description="Disordered" evidence="1">
    <location>
        <begin position="322"/>
        <end position="492"/>
    </location>
</feature>
<keyword evidence="2" id="KW-0812">Transmembrane</keyword>
<evidence type="ECO:0000256" key="1">
    <source>
        <dbReference type="SAM" id="MobiDB-lite"/>
    </source>
</evidence>
<organism evidence="3 4">
    <name type="scientific">Phytohabitans houttuyneae</name>
    <dbReference type="NCBI Taxonomy" id="1076126"/>
    <lineage>
        <taxon>Bacteria</taxon>
        <taxon>Bacillati</taxon>
        <taxon>Actinomycetota</taxon>
        <taxon>Actinomycetes</taxon>
        <taxon>Micromonosporales</taxon>
        <taxon>Micromonosporaceae</taxon>
    </lineage>
</organism>
<proteinExistence type="predicted"/>
<accession>A0A6V8KLK2</accession>
<dbReference type="AlphaFoldDB" id="A0A6V8KLK2"/>
<evidence type="ECO:0000313" key="4">
    <source>
        <dbReference type="Proteomes" id="UP000482800"/>
    </source>
</evidence>
<sequence length="492" mass="51121">MATVAIEPALSANDWAGAAVAAADGYRAVLAGEPVPSPRIQPGEADPGGGGGGAGAWIGGALCLLLVAGGVVLVVWLLRRRRPRPAAVPAGPSTAELTTRANDLLVELDNDLRASEQELSLATGRYGAEATASYTAALDSARQDVAEAFRLRMTLDETPGPDEATRRGTLEEIIRRCTAADGRLDAESEAFDALRDLEARVEAEAAELAGRRAAVEARIPAAGAALDAVRGRYVGPVATAIAGNVDQARQRLEFAGSVAGQATEAVTAGDRPRAALAVRAAEEALGQAETLLDAVERGRSDLDAARSGIDALVAEVESDLAAARAAQPGTPPWPPRSPAPSRCWPRPARRPPRPRPTRSPRPRGWRRRTPRSTGPWPRCATPPNGPRGPGRCSTTPWSPPAPRSPPPLTSSPRGGVPWPASPAPGSRRHSSTSPAPRHWPPPTRPPRCPRRSGPASSPPRPAGPHSPTWTNGRHRASAASGAVAAVPTCCSA</sequence>
<feature type="compositionally biased region" description="Pro residues" evidence="1">
    <location>
        <begin position="437"/>
        <end position="446"/>
    </location>
</feature>
<feature type="compositionally biased region" description="Pro residues" evidence="1">
    <location>
        <begin position="329"/>
        <end position="338"/>
    </location>
</feature>
<feature type="compositionally biased region" description="Low complexity" evidence="1">
    <location>
        <begin position="477"/>
        <end position="486"/>
    </location>
</feature>
<reference evidence="3 4" key="1">
    <citation type="submission" date="2020-03" db="EMBL/GenBank/DDBJ databases">
        <title>Whole genome shotgun sequence of Phytohabitans houttuyneae NBRC 108639.</title>
        <authorList>
            <person name="Komaki H."/>
            <person name="Tamura T."/>
        </authorList>
    </citation>
    <scope>NUCLEOTIDE SEQUENCE [LARGE SCALE GENOMIC DNA]</scope>
    <source>
        <strain evidence="3 4">NBRC 108639</strain>
    </source>
</reference>
<reference evidence="3 4" key="2">
    <citation type="submission" date="2020-03" db="EMBL/GenBank/DDBJ databases">
        <authorList>
            <person name="Ichikawa N."/>
            <person name="Kimura A."/>
            <person name="Kitahashi Y."/>
            <person name="Uohara A."/>
        </authorList>
    </citation>
    <scope>NUCLEOTIDE SEQUENCE [LARGE SCALE GENOMIC DNA]</scope>
    <source>
        <strain evidence="3 4">NBRC 108639</strain>
    </source>
</reference>
<evidence type="ECO:0000313" key="3">
    <source>
        <dbReference type="EMBL" id="GFJ82627.1"/>
    </source>
</evidence>
<comment type="caution">
    <text evidence="3">The sequence shown here is derived from an EMBL/GenBank/DDBJ whole genome shotgun (WGS) entry which is preliminary data.</text>
</comment>
<feature type="compositionally biased region" description="Pro residues" evidence="1">
    <location>
        <begin position="397"/>
        <end position="409"/>
    </location>
</feature>
<feature type="transmembrane region" description="Helical" evidence="2">
    <location>
        <begin position="56"/>
        <end position="78"/>
    </location>
</feature>
<dbReference type="EMBL" id="BLPF01000002">
    <property type="protein sequence ID" value="GFJ82627.1"/>
    <property type="molecule type" value="Genomic_DNA"/>
</dbReference>
<keyword evidence="2" id="KW-1133">Transmembrane helix</keyword>
<evidence type="ECO:0008006" key="5">
    <source>
        <dbReference type="Google" id="ProtNLM"/>
    </source>
</evidence>
<name>A0A6V8KLK2_9ACTN</name>
<keyword evidence="4" id="KW-1185">Reference proteome</keyword>
<protein>
    <recommendedName>
        <fullName evidence="5">TPM domain-containing protein</fullName>
    </recommendedName>
</protein>
<feature type="compositionally biased region" description="Basic residues" evidence="1">
    <location>
        <begin position="347"/>
        <end position="370"/>
    </location>
</feature>
<keyword evidence="2" id="KW-0472">Membrane</keyword>